<dbReference type="AlphaFoldDB" id="A0A6N9Q7R1"/>
<keyword evidence="6" id="KW-0326">Glycosidase</keyword>
<dbReference type="Proteomes" id="UP000448943">
    <property type="component" value="Unassembled WGS sequence"/>
</dbReference>
<dbReference type="InterPro" id="IPR001764">
    <property type="entry name" value="Glyco_hydro_3_N"/>
</dbReference>
<keyword evidence="4" id="KW-0732">Signal</keyword>
<proteinExistence type="inferred from homology"/>
<dbReference type="Pfam" id="PF14310">
    <property type="entry name" value="Fn3-like"/>
    <property type="match status" value="1"/>
</dbReference>
<dbReference type="InterPro" id="IPR017853">
    <property type="entry name" value="GH"/>
</dbReference>
<evidence type="ECO:0000313" key="9">
    <source>
        <dbReference type="Proteomes" id="UP000448943"/>
    </source>
</evidence>
<feature type="domain" description="Fibronectin type III-like" evidence="7">
    <location>
        <begin position="626"/>
        <end position="699"/>
    </location>
</feature>
<evidence type="ECO:0000259" key="7">
    <source>
        <dbReference type="SMART" id="SM01217"/>
    </source>
</evidence>
<dbReference type="Gene3D" id="3.40.50.1700">
    <property type="entry name" value="Glycoside hydrolase family 3 C-terminal domain"/>
    <property type="match status" value="1"/>
</dbReference>
<dbReference type="SUPFAM" id="SSF51445">
    <property type="entry name" value="(Trans)glycosidases"/>
    <property type="match status" value="1"/>
</dbReference>
<dbReference type="PANTHER" id="PTHR30620:SF16">
    <property type="entry name" value="LYSOSOMAL BETA GLUCOSIDASE"/>
    <property type="match status" value="1"/>
</dbReference>
<dbReference type="InterPro" id="IPR013783">
    <property type="entry name" value="Ig-like_fold"/>
</dbReference>
<dbReference type="OrthoDB" id="9805821at2"/>
<sequence>MTLEEKAGQMTQVNVTNLQGSSEWDAGPLNKEWLVKAFKDYHVGSVLSGGGTTPVSNEPKYWAEMTNEIQKNAIENSRLNIPIIYGVDAVHGHNNVIGATIFPHNLGLAASRNTDLVNKLAASTAKSVRSTGIHWNFAPVADVGRDLRWGRFYETFGEDPYLVTEMVTASIIGQQGEDISSNEKVASTAKHFLGYSQPLNGQDRSSGEIPLRTLKEVFYPPFEEAIANGAKTVMVNSGSINGVPVHVSRYLLTDVLRGEMGFEGVIVTDWEDIIRLHSQYNITDNYKDSIVRSINAGVDMSMLPVGIEDYTKNLIDAVNEELIPMERIDDAVSKILALKFELGLFENPYTNAEKAEAFTLDQDRELARQASVESLTLLENDGVLPLSKEVKTILVTGPSADNIANQMGGWTIGWQGLTEEGVPPAVTFLEGIQNAAPPNTNVLFETDTAKAVQAAKQADVTIVVFGEGPYAEFDGDTTNAAVPINQVELIKKLAETETSVVGVLVAGRPLIVTDLVGDMDAFIMAYLPGTEGGNALADVLFGKENPSGKLAFSWPNEIGQLPMFYNHYPKSTANEKAYLPLYEFGYGLSYSKFNYSNFEADKEVTLDSVIKVSVDVTNRGDLAGSETVELYVDQQLSSVLTPVRKLAAFSKVHLEPNETKTVELEIPVSQLAIVPGDVLGEGDKIVEKGIYTLSIKKLATPVTIKDKIE</sequence>
<dbReference type="Pfam" id="PF01915">
    <property type="entry name" value="Glyco_hydro_3_C"/>
    <property type="match status" value="1"/>
</dbReference>
<organism evidence="8 9">
    <name type="scientific">Chengkuizengella marina</name>
    <dbReference type="NCBI Taxonomy" id="2507566"/>
    <lineage>
        <taxon>Bacteria</taxon>
        <taxon>Bacillati</taxon>
        <taxon>Bacillota</taxon>
        <taxon>Bacilli</taxon>
        <taxon>Bacillales</taxon>
        <taxon>Paenibacillaceae</taxon>
        <taxon>Chengkuizengella</taxon>
    </lineage>
</organism>
<evidence type="ECO:0000256" key="5">
    <source>
        <dbReference type="ARBA" id="ARBA00022801"/>
    </source>
</evidence>
<evidence type="ECO:0000256" key="1">
    <source>
        <dbReference type="ARBA" id="ARBA00000448"/>
    </source>
</evidence>
<evidence type="ECO:0000256" key="3">
    <source>
        <dbReference type="ARBA" id="ARBA00012744"/>
    </source>
</evidence>
<name>A0A6N9Q7R1_9BACL</name>
<dbReference type="PRINTS" id="PR00133">
    <property type="entry name" value="GLHYDRLASE3"/>
</dbReference>
<protein>
    <recommendedName>
        <fullName evidence="3">beta-glucosidase</fullName>
        <ecNumber evidence="3">3.2.1.21</ecNumber>
    </recommendedName>
</protein>
<dbReference type="Pfam" id="PF00933">
    <property type="entry name" value="Glyco_hydro_3"/>
    <property type="match status" value="1"/>
</dbReference>
<dbReference type="GO" id="GO:0008422">
    <property type="term" value="F:beta-glucosidase activity"/>
    <property type="evidence" value="ECO:0007669"/>
    <property type="project" value="UniProtKB-EC"/>
</dbReference>
<dbReference type="SMART" id="SM01217">
    <property type="entry name" value="Fn3_like"/>
    <property type="match status" value="1"/>
</dbReference>
<evidence type="ECO:0000256" key="4">
    <source>
        <dbReference type="ARBA" id="ARBA00022729"/>
    </source>
</evidence>
<dbReference type="InterPro" id="IPR036881">
    <property type="entry name" value="Glyco_hydro_3_C_sf"/>
</dbReference>
<evidence type="ECO:0000313" key="8">
    <source>
        <dbReference type="EMBL" id="NBI30945.1"/>
    </source>
</evidence>
<dbReference type="InterPro" id="IPR051915">
    <property type="entry name" value="Cellulose_Degrad_GH3"/>
</dbReference>
<dbReference type="SUPFAM" id="SSF52279">
    <property type="entry name" value="Beta-D-glucan exohydrolase, C-terminal domain"/>
    <property type="match status" value="1"/>
</dbReference>
<dbReference type="GO" id="GO:0009251">
    <property type="term" value="P:glucan catabolic process"/>
    <property type="evidence" value="ECO:0007669"/>
    <property type="project" value="TreeGrafter"/>
</dbReference>
<dbReference type="Gene3D" id="3.20.20.300">
    <property type="entry name" value="Glycoside hydrolase, family 3, N-terminal domain"/>
    <property type="match status" value="1"/>
</dbReference>
<dbReference type="EMBL" id="SIJB01000047">
    <property type="protein sequence ID" value="NBI30945.1"/>
    <property type="molecule type" value="Genomic_DNA"/>
</dbReference>
<evidence type="ECO:0000256" key="2">
    <source>
        <dbReference type="ARBA" id="ARBA00005336"/>
    </source>
</evidence>
<gene>
    <name evidence="8" type="ORF">ERL59_18500</name>
</gene>
<accession>A0A6N9Q7R1</accession>
<dbReference type="Gene3D" id="2.60.40.10">
    <property type="entry name" value="Immunoglobulins"/>
    <property type="match status" value="1"/>
</dbReference>
<evidence type="ECO:0000256" key="6">
    <source>
        <dbReference type="ARBA" id="ARBA00023295"/>
    </source>
</evidence>
<keyword evidence="9" id="KW-1185">Reference proteome</keyword>
<keyword evidence="5" id="KW-0378">Hydrolase</keyword>
<dbReference type="PANTHER" id="PTHR30620">
    <property type="entry name" value="PERIPLASMIC BETA-GLUCOSIDASE-RELATED"/>
    <property type="match status" value="1"/>
</dbReference>
<dbReference type="InterPro" id="IPR002772">
    <property type="entry name" value="Glyco_hydro_3_C"/>
</dbReference>
<comment type="similarity">
    <text evidence="2">Belongs to the glycosyl hydrolase 3 family.</text>
</comment>
<dbReference type="InterPro" id="IPR026891">
    <property type="entry name" value="Fn3-like"/>
</dbReference>
<comment type="caution">
    <text evidence="8">The sequence shown here is derived from an EMBL/GenBank/DDBJ whole genome shotgun (WGS) entry which is preliminary data.</text>
</comment>
<dbReference type="InterPro" id="IPR036962">
    <property type="entry name" value="Glyco_hydro_3_N_sf"/>
</dbReference>
<comment type="catalytic activity">
    <reaction evidence="1">
        <text>Hydrolysis of terminal, non-reducing beta-D-glucosyl residues with release of beta-D-glucose.</text>
        <dbReference type="EC" id="3.2.1.21"/>
    </reaction>
</comment>
<dbReference type="EC" id="3.2.1.21" evidence="3"/>
<reference evidence="8 9" key="1">
    <citation type="submission" date="2019-01" db="EMBL/GenBank/DDBJ databases">
        <title>Chengkuizengella sp. nov., isolated from deep-sea sediment of East Pacific Ocean.</title>
        <authorList>
            <person name="Yang J."/>
            <person name="Lai Q."/>
            <person name="Shao Z."/>
        </authorList>
    </citation>
    <scope>NUCLEOTIDE SEQUENCE [LARGE SCALE GENOMIC DNA]</scope>
    <source>
        <strain evidence="8 9">YPA3-1-1</strain>
    </source>
</reference>